<accession>A0A0F0VBG6</accession>
<dbReference type="PROSITE" id="PS01124">
    <property type="entry name" value="HTH_ARAC_FAMILY_2"/>
    <property type="match status" value="1"/>
</dbReference>
<dbReference type="EMBL" id="LDZF01000003">
    <property type="protein sequence ID" value="KMK15611.1"/>
    <property type="molecule type" value="Genomic_DNA"/>
</dbReference>
<proteinExistence type="predicted"/>
<dbReference type="RefSeq" id="WP_045290765.1">
    <property type="nucleotide sequence ID" value="NZ_JAEOAR010000005.1"/>
</dbReference>
<comment type="caution">
    <text evidence="4">The sequence shown here is derived from an EMBL/GenBank/DDBJ whole genome shotgun (WGS) entry which is preliminary data.</text>
</comment>
<dbReference type="STRING" id="61647.LG71_17905"/>
<dbReference type="PATRIC" id="fig|61647.13.peg.3572"/>
<dbReference type="Pfam" id="PF14525">
    <property type="entry name" value="AraC_binding_2"/>
    <property type="match status" value="1"/>
</dbReference>
<dbReference type="eggNOG" id="COG2207">
    <property type="taxonomic scope" value="Bacteria"/>
</dbReference>
<dbReference type="InterPro" id="IPR050204">
    <property type="entry name" value="AraC_XylS_family_regulators"/>
</dbReference>
<name>A0A0F0VBG6_PLUGE</name>
<evidence type="ECO:0000256" key="2">
    <source>
        <dbReference type="ARBA" id="ARBA00023125"/>
    </source>
</evidence>
<evidence type="ECO:0000256" key="1">
    <source>
        <dbReference type="ARBA" id="ARBA00023015"/>
    </source>
</evidence>
<keyword evidence="5" id="KW-1185">Reference proteome</keyword>
<dbReference type="PANTHER" id="PTHR46796:SF10">
    <property type="entry name" value="TRANSCRIPTIONAL ACTIVATOR FEAR"/>
    <property type="match status" value="1"/>
</dbReference>
<keyword evidence="3" id="KW-0804">Transcription</keyword>
<dbReference type="PRINTS" id="PR00032">
    <property type="entry name" value="HTHARAC"/>
</dbReference>
<protein>
    <submittedName>
        <fullName evidence="4">Transcriptional regulator</fullName>
    </submittedName>
</protein>
<dbReference type="GO" id="GO:0003700">
    <property type="term" value="F:DNA-binding transcription factor activity"/>
    <property type="evidence" value="ECO:0007669"/>
    <property type="project" value="InterPro"/>
</dbReference>
<keyword evidence="2" id="KW-0238">DNA-binding</keyword>
<dbReference type="PANTHER" id="PTHR46796">
    <property type="entry name" value="HTH-TYPE TRANSCRIPTIONAL ACTIVATOR RHAS-RELATED"/>
    <property type="match status" value="1"/>
</dbReference>
<keyword evidence="1" id="KW-0805">Transcription regulation</keyword>
<evidence type="ECO:0000256" key="3">
    <source>
        <dbReference type="ARBA" id="ARBA00023163"/>
    </source>
</evidence>
<dbReference type="GO" id="GO:0043565">
    <property type="term" value="F:sequence-specific DNA binding"/>
    <property type="evidence" value="ECO:0007669"/>
    <property type="project" value="InterPro"/>
</dbReference>
<evidence type="ECO:0000313" key="4">
    <source>
        <dbReference type="EMBL" id="KMK15611.1"/>
    </source>
</evidence>
<dbReference type="SMART" id="SM00342">
    <property type="entry name" value="HTH_ARAC"/>
    <property type="match status" value="1"/>
</dbReference>
<dbReference type="InterPro" id="IPR009057">
    <property type="entry name" value="Homeodomain-like_sf"/>
</dbReference>
<dbReference type="Gene3D" id="1.10.10.60">
    <property type="entry name" value="Homeodomain-like"/>
    <property type="match status" value="1"/>
</dbReference>
<dbReference type="SUPFAM" id="SSF46689">
    <property type="entry name" value="Homeodomain-like"/>
    <property type="match status" value="1"/>
</dbReference>
<organism evidence="4 5">
    <name type="scientific">Pluralibacter gergoviae</name>
    <name type="common">Enterobacter gergoviae</name>
    <dbReference type="NCBI Taxonomy" id="61647"/>
    <lineage>
        <taxon>Bacteria</taxon>
        <taxon>Pseudomonadati</taxon>
        <taxon>Pseudomonadota</taxon>
        <taxon>Gammaproteobacteria</taxon>
        <taxon>Enterobacterales</taxon>
        <taxon>Enterobacteriaceae</taxon>
        <taxon>Pluralibacter</taxon>
    </lineage>
</organism>
<dbReference type="InterPro" id="IPR020449">
    <property type="entry name" value="Tscrpt_reg_AraC-type_HTH"/>
</dbReference>
<dbReference type="AlphaFoldDB" id="A0A0F0VBG6"/>
<dbReference type="Proteomes" id="UP000036196">
    <property type="component" value="Unassembled WGS sequence"/>
</dbReference>
<dbReference type="NCBIfam" id="NF007243">
    <property type="entry name" value="PRK09685.1"/>
    <property type="match status" value="1"/>
</dbReference>
<reference evidence="4 5" key="1">
    <citation type="submission" date="2015-05" db="EMBL/GenBank/DDBJ databases">
        <title>Genome sequences of Pluralibacter gergoviae.</title>
        <authorList>
            <person name="Greninger A.L."/>
            <person name="Miller S."/>
        </authorList>
    </citation>
    <scope>NUCLEOTIDE SEQUENCE [LARGE SCALE GENOMIC DNA]</scope>
    <source>
        <strain evidence="4 5">JS81F13</strain>
    </source>
</reference>
<dbReference type="Pfam" id="PF12833">
    <property type="entry name" value="HTH_18"/>
    <property type="match status" value="1"/>
</dbReference>
<gene>
    <name evidence="4" type="ORF">ABW06_03110</name>
</gene>
<sequence length="298" mass="33443">MNNAGFQQWLSTINAECGRFAARRLAGDFVGEIESGYASGLKLSTVTAANVNLYRTEREIRSGNDAWFYTVFQLAGEATIEQGTRQTTLSPGDITVVDASRPCSIFWTARARQVSLLLPRHLLEHQLAAGAAEYVPRLDKTQPVVQLSHRLLQESMNSLAMSESESGAALEAIACLLRPALRQREAQPSRRDRLFEKVTAMIDEHIQSDSLRPAWLAKEMGMSLRSLYRLFADRGLVVAQYIRHRRLDLCASALRSAADEEKLAGIGYSWGFGDHSHFSTAFRQRFGVSPGEYRRRYR</sequence>
<evidence type="ECO:0000313" key="5">
    <source>
        <dbReference type="Proteomes" id="UP000036196"/>
    </source>
</evidence>
<dbReference type="InterPro" id="IPR018060">
    <property type="entry name" value="HTH_AraC"/>
</dbReference>
<dbReference type="InterPro" id="IPR035418">
    <property type="entry name" value="AraC-bd_2"/>
</dbReference>